<evidence type="ECO:0000313" key="2">
    <source>
        <dbReference type="EMBL" id="CAE0057423.1"/>
    </source>
</evidence>
<evidence type="ECO:0000313" key="3">
    <source>
        <dbReference type="EMBL" id="CAE0057430.1"/>
    </source>
</evidence>
<evidence type="ECO:0000313" key="4">
    <source>
        <dbReference type="EMBL" id="CAE0057434.1"/>
    </source>
</evidence>
<sequence length="193" mass="21469">MSVDSLPYDVQRMVLERLDVQSKLTMRAVNKSWYNVFNDFPRWESVRIEAGKANGSEGLRSLLATIRPRKILVQGRALTPELLEVLSGSPLLEELSFHFCTFGSELDVSPLGTERNPSLKKLSFVGNRLINADSLEVLMSAQSSLIELSSRTEPKNAAEMFWAAPSREWVCTRDPETGTISSSFTKSGGSAFH</sequence>
<dbReference type="SMART" id="SM00256">
    <property type="entry name" value="FBOX"/>
    <property type="match status" value="1"/>
</dbReference>
<dbReference type="SUPFAM" id="SSF81383">
    <property type="entry name" value="F-box domain"/>
    <property type="match status" value="1"/>
</dbReference>
<dbReference type="Gene3D" id="3.80.10.10">
    <property type="entry name" value="Ribonuclease Inhibitor"/>
    <property type="match status" value="1"/>
</dbReference>
<dbReference type="EMBL" id="HBHW01033017">
    <property type="protein sequence ID" value="CAE0057434.1"/>
    <property type="molecule type" value="Transcribed_RNA"/>
</dbReference>
<reference evidence="4" key="1">
    <citation type="submission" date="2021-01" db="EMBL/GenBank/DDBJ databases">
        <authorList>
            <person name="Corre E."/>
            <person name="Pelletier E."/>
            <person name="Niang G."/>
            <person name="Scheremetjew M."/>
            <person name="Finn R."/>
            <person name="Kale V."/>
            <person name="Holt S."/>
            <person name="Cochrane G."/>
            <person name="Meng A."/>
            <person name="Brown T."/>
            <person name="Cohen L."/>
        </authorList>
    </citation>
    <scope>NUCLEOTIDE SEQUENCE</scope>
    <source>
        <strain evidence="4">CCMP 769</strain>
    </source>
</reference>
<dbReference type="CDD" id="cd09917">
    <property type="entry name" value="F-box_SF"/>
    <property type="match status" value="1"/>
</dbReference>
<name>A0A7S3A1U1_9RHOD</name>
<dbReference type="EMBL" id="HBHW01033013">
    <property type="protein sequence ID" value="CAE0057430.1"/>
    <property type="molecule type" value="Transcribed_RNA"/>
</dbReference>
<feature type="domain" description="F-box" evidence="1">
    <location>
        <begin position="1"/>
        <end position="46"/>
    </location>
</feature>
<evidence type="ECO:0000259" key="1">
    <source>
        <dbReference type="PROSITE" id="PS50181"/>
    </source>
</evidence>
<protein>
    <recommendedName>
        <fullName evidence="1">F-box domain-containing protein</fullName>
    </recommendedName>
</protein>
<dbReference type="SUPFAM" id="SSF52047">
    <property type="entry name" value="RNI-like"/>
    <property type="match status" value="1"/>
</dbReference>
<accession>A0A7S3A1U1</accession>
<dbReference type="InterPro" id="IPR036047">
    <property type="entry name" value="F-box-like_dom_sf"/>
</dbReference>
<dbReference type="EMBL" id="HBHW01033006">
    <property type="protein sequence ID" value="CAE0057423.1"/>
    <property type="molecule type" value="Transcribed_RNA"/>
</dbReference>
<dbReference type="InterPro" id="IPR001810">
    <property type="entry name" value="F-box_dom"/>
</dbReference>
<proteinExistence type="predicted"/>
<dbReference type="AlphaFoldDB" id="A0A7S3A1U1"/>
<dbReference type="InterPro" id="IPR032675">
    <property type="entry name" value="LRR_dom_sf"/>
</dbReference>
<dbReference type="PROSITE" id="PS50181">
    <property type="entry name" value="FBOX"/>
    <property type="match status" value="1"/>
</dbReference>
<gene>
    <name evidence="2" type="ORF">RMAR00112_LOCUS25477</name>
    <name evidence="3" type="ORF">RMAR00112_LOCUS25484</name>
    <name evidence="4" type="ORF">RMAR00112_LOCUS25488</name>
</gene>
<dbReference type="Pfam" id="PF00646">
    <property type="entry name" value="F-box"/>
    <property type="match status" value="1"/>
</dbReference>
<organism evidence="4">
    <name type="scientific">Rhodosorus marinus</name>
    <dbReference type="NCBI Taxonomy" id="101924"/>
    <lineage>
        <taxon>Eukaryota</taxon>
        <taxon>Rhodophyta</taxon>
        <taxon>Stylonematophyceae</taxon>
        <taxon>Stylonematales</taxon>
        <taxon>Stylonemataceae</taxon>
        <taxon>Rhodosorus</taxon>
    </lineage>
</organism>